<dbReference type="InterPro" id="IPR019758">
    <property type="entry name" value="Pept_S26A_signal_pept_1_CS"/>
</dbReference>
<dbReference type="GO" id="GO:0009003">
    <property type="term" value="F:signal peptidase activity"/>
    <property type="evidence" value="ECO:0007669"/>
    <property type="project" value="UniProtKB-EC"/>
</dbReference>
<reference evidence="8 9" key="1">
    <citation type="journal article" date="2023" name="Int. J. Syst. Evol. Microbiol.">
        <title>Arthrobacter vasquezii sp. nov., isolated from a soil sample from Union Glacier, Antarctica.</title>
        <authorList>
            <person name="Valenzuela-Ibaceta F."/>
            <person name="Carrasco V."/>
            <person name="Lagos-Moraga S."/>
            <person name="Dietz-Vargas C."/>
            <person name="Navarro C.A."/>
            <person name="Perez-Donoso J.M."/>
        </authorList>
    </citation>
    <scope>NUCLEOTIDE SEQUENCE [LARGE SCALE GENOMIC DNA]</scope>
    <source>
        <strain evidence="8 9">EH-1B-1</strain>
    </source>
</reference>
<dbReference type="PROSITE" id="PS00761">
    <property type="entry name" value="SPASE_I_3"/>
    <property type="match status" value="1"/>
</dbReference>
<comment type="similarity">
    <text evidence="3 6">Belongs to the peptidase S26 family.</text>
</comment>
<evidence type="ECO:0000256" key="2">
    <source>
        <dbReference type="ARBA" id="ARBA00004401"/>
    </source>
</evidence>
<evidence type="ECO:0000256" key="6">
    <source>
        <dbReference type="RuleBase" id="RU362042"/>
    </source>
</evidence>
<dbReference type="PANTHER" id="PTHR43390:SF1">
    <property type="entry name" value="CHLOROPLAST PROCESSING PEPTIDASE"/>
    <property type="match status" value="1"/>
</dbReference>
<evidence type="ECO:0000256" key="4">
    <source>
        <dbReference type="ARBA" id="ARBA00013208"/>
    </source>
</evidence>
<name>A0ABT6CVF4_9MICC</name>
<keyword evidence="5 6" id="KW-0378">Hydrolase</keyword>
<gene>
    <name evidence="8" type="primary">lepB</name>
    <name evidence="8" type="ORF">P4U43_09645</name>
</gene>
<keyword evidence="6" id="KW-0812">Transmembrane</keyword>
<feature type="transmembrane region" description="Helical" evidence="6">
    <location>
        <begin position="21"/>
        <end position="39"/>
    </location>
</feature>
<evidence type="ECO:0000259" key="7">
    <source>
        <dbReference type="Pfam" id="PF10502"/>
    </source>
</evidence>
<evidence type="ECO:0000256" key="1">
    <source>
        <dbReference type="ARBA" id="ARBA00000677"/>
    </source>
</evidence>
<evidence type="ECO:0000256" key="3">
    <source>
        <dbReference type="ARBA" id="ARBA00009370"/>
    </source>
</evidence>
<evidence type="ECO:0000256" key="5">
    <source>
        <dbReference type="ARBA" id="ARBA00022801"/>
    </source>
</evidence>
<evidence type="ECO:0000313" key="9">
    <source>
        <dbReference type="Proteomes" id="UP001220456"/>
    </source>
</evidence>
<dbReference type="CDD" id="cd06530">
    <property type="entry name" value="S26_SPase_I"/>
    <property type="match status" value="1"/>
</dbReference>
<dbReference type="EC" id="3.4.21.89" evidence="4 6"/>
<dbReference type="PRINTS" id="PR00727">
    <property type="entry name" value="LEADERPTASE"/>
</dbReference>
<dbReference type="PANTHER" id="PTHR43390">
    <property type="entry name" value="SIGNAL PEPTIDASE I"/>
    <property type="match status" value="1"/>
</dbReference>
<accession>A0ABT6CVF4</accession>
<dbReference type="Proteomes" id="UP001220456">
    <property type="component" value="Unassembled WGS sequence"/>
</dbReference>
<protein>
    <recommendedName>
        <fullName evidence="4 6">Signal peptidase I</fullName>
        <ecNumber evidence="4 6">3.4.21.89</ecNumber>
    </recommendedName>
</protein>
<dbReference type="Gene3D" id="2.10.109.10">
    <property type="entry name" value="Umud Fragment, subunit A"/>
    <property type="match status" value="1"/>
</dbReference>
<sequence length="170" mass="18172">MGGQEASTARTSSARWPRYRSLAGLMAVVLLLVGLRLWVIEPLWVSSPSMEPTVPEGSIVVLYRHGEPAPGALVSFRNPSEAGTVLKRVVAVSGQSVAIEDALLYIDGVPVSEPFVDHALIDGTYFGPVTVPPGHVFVMGDNRAQSIDSRDFGPLPVDSIEATVVWPLPN</sequence>
<dbReference type="InterPro" id="IPR000223">
    <property type="entry name" value="Pept_S26A_signal_pept_1"/>
</dbReference>
<dbReference type="InterPro" id="IPR019533">
    <property type="entry name" value="Peptidase_S26"/>
</dbReference>
<evidence type="ECO:0000313" key="8">
    <source>
        <dbReference type="EMBL" id="MDF9278051.1"/>
    </source>
</evidence>
<dbReference type="EMBL" id="JAROKN010000022">
    <property type="protein sequence ID" value="MDF9278051.1"/>
    <property type="molecule type" value="Genomic_DNA"/>
</dbReference>
<dbReference type="SUPFAM" id="SSF51306">
    <property type="entry name" value="LexA/Signal peptidase"/>
    <property type="match status" value="1"/>
</dbReference>
<proteinExistence type="inferred from homology"/>
<keyword evidence="9" id="KW-1185">Reference proteome</keyword>
<dbReference type="Pfam" id="PF10502">
    <property type="entry name" value="Peptidase_S26"/>
    <property type="match status" value="1"/>
</dbReference>
<comment type="caution">
    <text evidence="8">The sequence shown here is derived from an EMBL/GenBank/DDBJ whole genome shotgun (WGS) entry which is preliminary data.</text>
</comment>
<comment type="catalytic activity">
    <reaction evidence="1 6">
        <text>Cleavage of hydrophobic, N-terminal signal or leader sequences from secreted and periplasmic proteins.</text>
        <dbReference type="EC" id="3.4.21.89"/>
    </reaction>
</comment>
<keyword evidence="6" id="KW-1133">Transmembrane helix</keyword>
<dbReference type="NCBIfam" id="TIGR02227">
    <property type="entry name" value="sigpep_I_bact"/>
    <property type="match status" value="1"/>
</dbReference>
<feature type="domain" description="Peptidase S26" evidence="7">
    <location>
        <begin position="25"/>
        <end position="166"/>
    </location>
</feature>
<dbReference type="InterPro" id="IPR036286">
    <property type="entry name" value="LexA/Signal_pep-like_sf"/>
</dbReference>
<keyword evidence="6" id="KW-0472">Membrane</keyword>
<keyword evidence="6" id="KW-0645">Protease</keyword>
<organism evidence="8 9">
    <name type="scientific">Arthrobacter vasquezii</name>
    <dbReference type="NCBI Taxonomy" id="2977629"/>
    <lineage>
        <taxon>Bacteria</taxon>
        <taxon>Bacillati</taxon>
        <taxon>Actinomycetota</taxon>
        <taxon>Actinomycetes</taxon>
        <taxon>Micrococcales</taxon>
        <taxon>Micrococcaceae</taxon>
        <taxon>Arthrobacter</taxon>
    </lineage>
</organism>
<dbReference type="RefSeq" id="WP_277358547.1">
    <property type="nucleotide sequence ID" value="NZ_JAROKN010000022.1"/>
</dbReference>
<comment type="subcellular location">
    <subcellularLocation>
        <location evidence="2">Cell membrane</location>
        <topology evidence="2">Single-pass type II membrane protein</topology>
    </subcellularLocation>
    <subcellularLocation>
        <location evidence="6">Membrane</location>
        <topology evidence="6">Single-pass type II membrane protein</topology>
    </subcellularLocation>
</comment>